<dbReference type="Proteomes" id="UP000887116">
    <property type="component" value="Unassembled WGS sequence"/>
</dbReference>
<dbReference type="AlphaFoldDB" id="A0A8X6IDD8"/>
<sequence length="81" mass="9176">MVTVVNLWLAVMNCGFEHKNENPSYQGIDAQIPEVLPCICEVQICVMYKFEEGVSAHLTDVQFFEVRISGLASIKIKSNWI</sequence>
<evidence type="ECO:0000313" key="1">
    <source>
        <dbReference type="EMBL" id="GFQ75210.1"/>
    </source>
</evidence>
<protein>
    <submittedName>
        <fullName evidence="1">Uncharacterized protein</fullName>
    </submittedName>
</protein>
<organism evidence="1 2">
    <name type="scientific">Trichonephila clavata</name>
    <name type="common">Joro spider</name>
    <name type="synonym">Nephila clavata</name>
    <dbReference type="NCBI Taxonomy" id="2740835"/>
    <lineage>
        <taxon>Eukaryota</taxon>
        <taxon>Metazoa</taxon>
        <taxon>Ecdysozoa</taxon>
        <taxon>Arthropoda</taxon>
        <taxon>Chelicerata</taxon>
        <taxon>Arachnida</taxon>
        <taxon>Araneae</taxon>
        <taxon>Araneomorphae</taxon>
        <taxon>Entelegynae</taxon>
        <taxon>Araneoidea</taxon>
        <taxon>Nephilidae</taxon>
        <taxon>Trichonephila</taxon>
    </lineage>
</organism>
<proteinExistence type="predicted"/>
<keyword evidence="2" id="KW-1185">Reference proteome</keyword>
<evidence type="ECO:0000313" key="2">
    <source>
        <dbReference type="Proteomes" id="UP000887116"/>
    </source>
</evidence>
<name>A0A8X6IDD8_TRICU</name>
<reference evidence="1" key="1">
    <citation type="submission" date="2020-07" db="EMBL/GenBank/DDBJ databases">
        <title>Multicomponent nature underlies the extraordinary mechanical properties of spider dragline silk.</title>
        <authorList>
            <person name="Kono N."/>
            <person name="Nakamura H."/>
            <person name="Mori M."/>
            <person name="Yoshida Y."/>
            <person name="Ohtoshi R."/>
            <person name="Malay A.D."/>
            <person name="Moran D.A.P."/>
            <person name="Tomita M."/>
            <person name="Numata K."/>
            <person name="Arakawa K."/>
        </authorList>
    </citation>
    <scope>NUCLEOTIDE SEQUENCE</scope>
</reference>
<accession>A0A8X6IDD8</accession>
<gene>
    <name evidence="1" type="ORF">TNCT_201101</name>
</gene>
<dbReference type="EMBL" id="BMAO01021536">
    <property type="protein sequence ID" value="GFQ75210.1"/>
    <property type="molecule type" value="Genomic_DNA"/>
</dbReference>
<comment type="caution">
    <text evidence="1">The sequence shown here is derived from an EMBL/GenBank/DDBJ whole genome shotgun (WGS) entry which is preliminary data.</text>
</comment>